<evidence type="ECO:0000256" key="3">
    <source>
        <dbReference type="ARBA" id="ARBA00023054"/>
    </source>
</evidence>
<name>A0A9D1AAK0_9FIRM</name>
<comment type="similarity">
    <text evidence="2">Belongs to the membrane fusion protein (MFP) (TC 8.A.1) family.</text>
</comment>
<keyword evidence="6" id="KW-0812">Transmembrane</keyword>
<gene>
    <name evidence="8" type="ORF">IAB31_02145</name>
</gene>
<dbReference type="PRINTS" id="PR01490">
    <property type="entry name" value="RTXTOXIND"/>
</dbReference>
<feature type="region of interest" description="Disordered" evidence="5">
    <location>
        <begin position="85"/>
        <end position="148"/>
    </location>
</feature>
<dbReference type="GO" id="GO:0022857">
    <property type="term" value="F:transmembrane transporter activity"/>
    <property type="evidence" value="ECO:0007669"/>
    <property type="project" value="InterPro"/>
</dbReference>
<evidence type="ECO:0000256" key="1">
    <source>
        <dbReference type="ARBA" id="ARBA00004196"/>
    </source>
</evidence>
<dbReference type="Pfam" id="PF25967">
    <property type="entry name" value="RND-MFP_C"/>
    <property type="match status" value="1"/>
</dbReference>
<feature type="compositionally biased region" description="Polar residues" evidence="5">
    <location>
        <begin position="108"/>
        <end position="117"/>
    </location>
</feature>
<evidence type="ECO:0000256" key="6">
    <source>
        <dbReference type="SAM" id="Phobius"/>
    </source>
</evidence>
<dbReference type="InterPro" id="IPR006143">
    <property type="entry name" value="RND_pump_MFP"/>
</dbReference>
<comment type="subcellular location">
    <subcellularLocation>
        <location evidence="1">Cell envelope</location>
    </subcellularLocation>
</comment>
<reference evidence="8" key="1">
    <citation type="submission" date="2020-10" db="EMBL/GenBank/DDBJ databases">
        <authorList>
            <person name="Gilroy R."/>
        </authorList>
    </citation>
    <scope>NUCLEOTIDE SEQUENCE</scope>
    <source>
        <strain evidence="8">ChiSjej4B22-8148</strain>
    </source>
</reference>
<evidence type="ECO:0000256" key="2">
    <source>
        <dbReference type="ARBA" id="ARBA00009477"/>
    </source>
</evidence>
<evidence type="ECO:0000256" key="4">
    <source>
        <dbReference type="SAM" id="Coils"/>
    </source>
</evidence>
<feature type="compositionally biased region" description="Low complexity" evidence="5">
    <location>
        <begin position="92"/>
        <end position="107"/>
    </location>
</feature>
<evidence type="ECO:0000256" key="5">
    <source>
        <dbReference type="SAM" id="MobiDB-lite"/>
    </source>
</evidence>
<dbReference type="AlphaFoldDB" id="A0A9D1AAK0"/>
<dbReference type="EMBL" id="DVGK01000030">
    <property type="protein sequence ID" value="HIR12707.1"/>
    <property type="molecule type" value="Genomic_DNA"/>
</dbReference>
<feature type="domain" description="Multidrug resistance protein MdtA-like C-terminal permuted SH3" evidence="7">
    <location>
        <begin position="447"/>
        <end position="499"/>
    </location>
</feature>
<dbReference type="InterPro" id="IPR058627">
    <property type="entry name" value="MdtA-like_C"/>
</dbReference>
<keyword evidence="6" id="KW-1133">Transmembrane helix</keyword>
<evidence type="ECO:0000313" key="8">
    <source>
        <dbReference type="EMBL" id="HIR12707.1"/>
    </source>
</evidence>
<dbReference type="NCBIfam" id="TIGR01730">
    <property type="entry name" value="RND_mfp"/>
    <property type="match status" value="1"/>
</dbReference>
<sequence length="504" mass="54328">MSRKKRNKKRRILKVAILLLFIGAVSATAYFYLEPEGETSEYDSPYEETTVQRGSVISGVTESGTVEFGTMEQTFTVAEITEVEISSDTSSEDTGAAGTAGSDSAASVQMTSAQTGTSMSAVGGDASAVGGSNAESGSSSSGTETSLEVEEVYVSPGQTVQEGDQILKLTEESILAYREKLQSAVEAAGFSVTQEEINVESKQAQADYTYEMYLAEGESAEETYNATIESLEAAVEEIEEQIEEEDDEDELEELEAELKIAQNNLQTQSIEAKQTYENAMTNYKYADQLYEIEVNGLEDDLNEAKDLLEEVETNLEEFEEQIGDGIIYAEYTGTVTEIAYEAGDMISSEGTVVTYMDPEDASMTVSVSQEDISEITVGDEVSIALTAYDDVFTGEVVSSQASSETGSATVNYEVEVCFTGDTGKVYSGMTGEVTFAGKTVEDVLYVSNRAVQLDGSTSWVRILNEDGTVSRQEIETGFSNGTVVEVQSGLEEGQTVLIESQVSQ</sequence>
<dbReference type="PANTHER" id="PTHR32347">
    <property type="entry name" value="EFFLUX SYSTEM COMPONENT YKNX-RELATED"/>
    <property type="match status" value="1"/>
</dbReference>
<dbReference type="InterPro" id="IPR050465">
    <property type="entry name" value="UPF0194_transport"/>
</dbReference>
<feature type="transmembrane region" description="Helical" evidence="6">
    <location>
        <begin position="12"/>
        <end position="33"/>
    </location>
</feature>
<dbReference type="GO" id="GO:0030313">
    <property type="term" value="C:cell envelope"/>
    <property type="evidence" value="ECO:0007669"/>
    <property type="project" value="UniProtKB-SubCell"/>
</dbReference>
<accession>A0A9D1AAK0</accession>
<keyword evidence="6" id="KW-0472">Membrane</keyword>
<protein>
    <submittedName>
        <fullName evidence="8">Efflux RND transporter periplasmic adaptor subunit</fullName>
    </submittedName>
</protein>
<reference evidence="8" key="2">
    <citation type="journal article" date="2021" name="PeerJ">
        <title>Extensive microbial diversity within the chicken gut microbiome revealed by metagenomics and culture.</title>
        <authorList>
            <person name="Gilroy R."/>
            <person name="Ravi A."/>
            <person name="Getino M."/>
            <person name="Pursley I."/>
            <person name="Horton D.L."/>
            <person name="Alikhan N.F."/>
            <person name="Baker D."/>
            <person name="Gharbi K."/>
            <person name="Hall N."/>
            <person name="Watson M."/>
            <person name="Adriaenssens E.M."/>
            <person name="Foster-Nyarko E."/>
            <person name="Jarju S."/>
            <person name="Secka A."/>
            <person name="Antonio M."/>
            <person name="Oren A."/>
            <person name="Chaudhuri R.R."/>
            <person name="La Ragione R."/>
            <person name="Hildebrand F."/>
            <person name="Pallen M.J."/>
        </authorList>
    </citation>
    <scope>NUCLEOTIDE SEQUENCE</scope>
    <source>
        <strain evidence="8">ChiSjej4B22-8148</strain>
    </source>
</reference>
<feature type="compositionally biased region" description="Low complexity" evidence="5">
    <location>
        <begin position="118"/>
        <end position="146"/>
    </location>
</feature>
<dbReference type="PANTHER" id="PTHR32347:SF23">
    <property type="entry name" value="BLL5650 PROTEIN"/>
    <property type="match status" value="1"/>
</dbReference>
<keyword evidence="3 4" id="KW-0175">Coiled coil</keyword>
<dbReference type="GO" id="GO:0016020">
    <property type="term" value="C:membrane"/>
    <property type="evidence" value="ECO:0007669"/>
    <property type="project" value="InterPro"/>
</dbReference>
<comment type="caution">
    <text evidence="8">The sequence shown here is derived from an EMBL/GenBank/DDBJ whole genome shotgun (WGS) entry which is preliminary data.</text>
</comment>
<feature type="coiled-coil region" evidence="4">
    <location>
        <begin position="221"/>
        <end position="321"/>
    </location>
</feature>
<organism evidence="8 9">
    <name type="scientific">Candidatus Choladousia intestinavium</name>
    <dbReference type="NCBI Taxonomy" id="2840727"/>
    <lineage>
        <taxon>Bacteria</taxon>
        <taxon>Bacillati</taxon>
        <taxon>Bacillota</taxon>
        <taxon>Clostridia</taxon>
        <taxon>Lachnospirales</taxon>
        <taxon>Lachnospiraceae</taxon>
        <taxon>Lachnospiraceae incertae sedis</taxon>
        <taxon>Candidatus Choladousia</taxon>
    </lineage>
</organism>
<evidence type="ECO:0000313" key="9">
    <source>
        <dbReference type="Proteomes" id="UP000886757"/>
    </source>
</evidence>
<evidence type="ECO:0000259" key="7">
    <source>
        <dbReference type="Pfam" id="PF25967"/>
    </source>
</evidence>
<proteinExistence type="inferred from homology"/>
<dbReference type="Gene3D" id="2.40.420.20">
    <property type="match status" value="1"/>
</dbReference>
<dbReference type="Proteomes" id="UP000886757">
    <property type="component" value="Unassembled WGS sequence"/>
</dbReference>
<dbReference type="Gene3D" id="2.40.30.170">
    <property type="match status" value="1"/>
</dbReference>